<comment type="caution">
    <text evidence="1">The sequence shown here is derived from an EMBL/GenBank/DDBJ whole genome shotgun (WGS) entry which is preliminary data.</text>
</comment>
<name>A0A6A2XIC6_HIBSY</name>
<accession>A0A6A2XIC6</accession>
<keyword evidence="2" id="KW-1185">Reference proteome</keyword>
<proteinExistence type="predicted"/>
<dbReference type="Proteomes" id="UP000436088">
    <property type="component" value="Unassembled WGS sequence"/>
</dbReference>
<dbReference type="AlphaFoldDB" id="A0A6A2XIC6"/>
<organism evidence="1 2">
    <name type="scientific">Hibiscus syriacus</name>
    <name type="common">Rose of Sharon</name>
    <dbReference type="NCBI Taxonomy" id="106335"/>
    <lineage>
        <taxon>Eukaryota</taxon>
        <taxon>Viridiplantae</taxon>
        <taxon>Streptophyta</taxon>
        <taxon>Embryophyta</taxon>
        <taxon>Tracheophyta</taxon>
        <taxon>Spermatophyta</taxon>
        <taxon>Magnoliopsida</taxon>
        <taxon>eudicotyledons</taxon>
        <taxon>Gunneridae</taxon>
        <taxon>Pentapetalae</taxon>
        <taxon>rosids</taxon>
        <taxon>malvids</taxon>
        <taxon>Malvales</taxon>
        <taxon>Malvaceae</taxon>
        <taxon>Malvoideae</taxon>
        <taxon>Hibiscus</taxon>
    </lineage>
</organism>
<gene>
    <name evidence="1" type="ORF">F3Y22_tig00111662pilonHSYRG00207</name>
</gene>
<evidence type="ECO:0000313" key="1">
    <source>
        <dbReference type="EMBL" id="KAE8675553.1"/>
    </source>
</evidence>
<reference evidence="1" key="1">
    <citation type="submission" date="2019-09" db="EMBL/GenBank/DDBJ databases">
        <title>Draft genome information of white flower Hibiscus syriacus.</title>
        <authorList>
            <person name="Kim Y.-M."/>
        </authorList>
    </citation>
    <scope>NUCLEOTIDE SEQUENCE [LARGE SCALE GENOMIC DNA]</scope>
    <source>
        <strain evidence="1">YM2019G1</strain>
    </source>
</reference>
<dbReference type="EMBL" id="VEPZ02001399">
    <property type="protein sequence ID" value="KAE8675553.1"/>
    <property type="molecule type" value="Genomic_DNA"/>
</dbReference>
<evidence type="ECO:0000313" key="2">
    <source>
        <dbReference type="Proteomes" id="UP000436088"/>
    </source>
</evidence>
<protein>
    <submittedName>
        <fullName evidence="1">Detected protein of confused Function</fullName>
    </submittedName>
</protein>
<sequence>MEPTTTTATSLGPGGEDRVMATVQQIVNSLNTPKEVREDMLSIFSSFDNSLSNISGLISDYDSTGVRFDAAEKVMFRWNPDASCYSLRWEDSPDETAEFLSAIDEILKLVVNISVRNSVPLDAERLYGSIRKVSLSFAVNEVEIDEEFESFAQVGSEIDCFHERGASLGDDLGVDLINSCCH</sequence>